<reference evidence="3 4" key="1">
    <citation type="submission" date="2018-02" db="EMBL/GenBank/DDBJ databases">
        <title>The draft genome of Phyllobacterium sp. 1N-3.</title>
        <authorList>
            <person name="Liu L."/>
            <person name="Li L."/>
            <person name="Zhang X."/>
            <person name="Wang T."/>
            <person name="Liang L."/>
        </authorList>
    </citation>
    <scope>NUCLEOTIDE SEQUENCE [LARGE SCALE GENOMIC DNA]</scope>
    <source>
        <strain evidence="3 4">1N-3</strain>
    </source>
</reference>
<dbReference type="AlphaFoldDB" id="A0A2S9IWD0"/>
<accession>A0A2S9IWD0</accession>
<dbReference type="PANTHER" id="PTHR30535:SF7">
    <property type="entry name" value="IRON(III) DICITRATE-BINDING PROTEIN"/>
    <property type="match status" value="1"/>
</dbReference>
<evidence type="ECO:0000259" key="2">
    <source>
        <dbReference type="PROSITE" id="PS50983"/>
    </source>
</evidence>
<keyword evidence="4" id="KW-1185">Reference proteome</keyword>
<dbReference type="InterPro" id="IPR002491">
    <property type="entry name" value="ABC_transptr_periplasmic_BD"/>
</dbReference>
<protein>
    <submittedName>
        <fullName evidence="3">Iron ABC transporter substrate-binding protein</fullName>
    </submittedName>
</protein>
<evidence type="ECO:0000313" key="3">
    <source>
        <dbReference type="EMBL" id="PRD44832.1"/>
    </source>
</evidence>
<dbReference type="Gene3D" id="3.40.50.1980">
    <property type="entry name" value="Nitrogenase molybdenum iron protein domain"/>
    <property type="match status" value="2"/>
</dbReference>
<dbReference type="InterPro" id="IPR050902">
    <property type="entry name" value="ABC_Transporter_SBP"/>
</dbReference>
<proteinExistence type="predicted"/>
<sequence length="316" mass="34412">MKLSAASFSALASLLATISPAAAFPVTVESCGRQLTVEAPPRRAVSYGSNLTEIMLALGLEDRMAGFIGQGDRLRASAVADFPAIAGLPELQRSYPSLEVFLEKEIDFYFAGWSYGMRVGGEVTPETLGTYGIPVYELSESCVRLGRTTPPTFDYLYRDLENLAAIFGVPERAATLVADYKKRIAAVQTAVRGKERPDVFIYDSGERAPFTAGGYSMPQAIINAAGGINIFADSASSWIRVDWETMIDRNPSAIVIVDYGEITAAQKIAFLKRIPAFANVDAIRNERFLVLSYDDLTPGPRNISAAERLAEFLHDD</sequence>
<dbReference type="PANTHER" id="PTHR30535">
    <property type="entry name" value="VITAMIN B12-BINDING PROTEIN"/>
    <property type="match status" value="1"/>
</dbReference>
<dbReference type="Proteomes" id="UP000239434">
    <property type="component" value="Unassembled WGS sequence"/>
</dbReference>
<feature type="domain" description="Fe/B12 periplasmic-binding" evidence="2">
    <location>
        <begin position="43"/>
        <end position="316"/>
    </location>
</feature>
<feature type="signal peptide" evidence="1">
    <location>
        <begin position="1"/>
        <end position="23"/>
    </location>
</feature>
<dbReference type="SUPFAM" id="SSF53807">
    <property type="entry name" value="Helical backbone' metal receptor"/>
    <property type="match status" value="1"/>
</dbReference>
<dbReference type="CDD" id="cd01148">
    <property type="entry name" value="TroA_a"/>
    <property type="match status" value="1"/>
</dbReference>
<comment type="caution">
    <text evidence="3">The sequence shown here is derived from an EMBL/GenBank/DDBJ whole genome shotgun (WGS) entry which is preliminary data.</text>
</comment>
<gene>
    <name evidence="3" type="ORF">C5748_05465</name>
</gene>
<evidence type="ECO:0000256" key="1">
    <source>
        <dbReference type="SAM" id="SignalP"/>
    </source>
</evidence>
<dbReference type="Pfam" id="PF01497">
    <property type="entry name" value="Peripla_BP_2"/>
    <property type="match status" value="1"/>
</dbReference>
<keyword evidence="1" id="KW-0732">Signal</keyword>
<dbReference type="EMBL" id="PVBR01000003">
    <property type="protein sequence ID" value="PRD44832.1"/>
    <property type="molecule type" value="Genomic_DNA"/>
</dbReference>
<dbReference type="RefSeq" id="WP_105740913.1">
    <property type="nucleotide sequence ID" value="NZ_PVBR01000003.1"/>
</dbReference>
<name>A0A2S9IWD0_9HYPH</name>
<feature type="chain" id="PRO_5015454859" evidence="1">
    <location>
        <begin position="24"/>
        <end position="316"/>
    </location>
</feature>
<dbReference type="PROSITE" id="PS50983">
    <property type="entry name" value="FE_B12_PBP"/>
    <property type="match status" value="1"/>
</dbReference>
<evidence type="ECO:0000313" key="4">
    <source>
        <dbReference type="Proteomes" id="UP000239434"/>
    </source>
</evidence>
<organism evidence="3 4">
    <name type="scientific">Phyllobacterium phragmitis</name>
    <dbReference type="NCBI Taxonomy" id="2670329"/>
    <lineage>
        <taxon>Bacteria</taxon>
        <taxon>Pseudomonadati</taxon>
        <taxon>Pseudomonadota</taxon>
        <taxon>Alphaproteobacteria</taxon>
        <taxon>Hyphomicrobiales</taxon>
        <taxon>Phyllobacteriaceae</taxon>
        <taxon>Phyllobacterium</taxon>
    </lineage>
</organism>